<organism evidence="1">
    <name type="scientific">Hexamita inflata</name>
    <dbReference type="NCBI Taxonomy" id="28002"/>
    <lineage>
        <taxon>Eukaryota</taxon>
        <taxon>Metamonada</taxon>
        <taxon>Diplomonadida</taxon>
        <taxon>Hexamitidae</taxon>
        <taxon>Hexamitinae</taxon>
        <taxon>Hexamita</taxon>
    </lineage>
</organism>
<name>A0AA86U6R9_9EUKA</name>
<reference evidence="1" key="1">
    <citation type="submission" date="2023-06" db="EMBL/GenBank/DDBJ databases">
        <authorList>
            <person name="Kurt Z."/>
        </authorList>
    </citation>
    <scope>NUCLEOTIDE SEQUENCE</scope>
</reference>
<evidence type="ECO:0000313" key="1">
    <source>
        <dbReference type="EMBL" id="CAI9943239.1"/>
    </source>
</evidence>
<dbReference type="EMBL" id="CAXDID020000147">
    <property type="protein sequence ID" value="CAL6040924.1"/>
    <property type="molecule type" value="Genomic_DNA"/>
</dbReference>
<evidence type="ECO:0000313" key="2">
    <source>
        <dbReference type="EMBL" id="CAL6040924.1"/>
    </source>
</evidence>
<evidence type="ECO:0000313" key="3">
    <source>
        <dbReference type="Proteomes" id="UP001642409"/>
    </source>
</evidence>
<dbReference type="EMBL" id="CATOUU010000714">
    <property type="protein sequence ID" value="CAI9943239.1"/>
    <property type="molecule type" value="Genomic_DNA"/>
</dbReference>
<accession>A0AA86U6R9</accession>
<reference evidence="2 3" key="2">
    <citation type="submission" date="2024-07" db="EMBL/GenBank/DDBJ databases">
        <authorList>
            <person name="Akdeniz Z."/>
        </authorList>
    </citation>
    <scope>NUCLEOTIDE SEQUENCE [LARGE SCALE GENOMIC DNA]</scope>
</reference>
<comment type="caution">
    <text evidence="1">The sequence shown here is derived from an EMBL/GenBank/DDBJ whole genome shotgun (WGS) entry which is preliminary data.</text>
</comment>
<dbReference type="AlphaFoldDB" id="A0AA86U6R9"/>
<sequence>MSVLYHKSIFPSVFVNQVQFKQLAVISSKPESICDQLSSESSPRKRKQSAYSNSVIYPKLSTNKMQTPNTSKQFSRNLNNSFSFSKKDNNVEQLTSFQTPQLIIKRNCYSGNNKYNKELQYNAKAADELRKFCQTNIFKTQFKMEQMKK</sequence>
<dbReference type="Proteomes" id="UP001642409">
    <property type="component" value="Unassembled WGS sequence"/>
</dbReference>
<gene>
    <name evidence="1" type="ORF">HINF_LOCUS30884</name>
    <name evidence="2" type="ORF">HINF_LOCUS38577</name>
</gene>
<proteinExistence type="predicted"/>
<protein>
    <submittedName>
        <fullName evidence="2">Hypothetical_protein</fullName>
    </submittedName>
</protein>
<keyword evidence="3" id="KW-1185">Reference proteome</keyword>